<protein>
    <submittedName>
        <fullName evidence="11">Small-conductance mechanosensitive channel</fullName>
    </submittedName>
</protein>
<keyword evidence="3" id="KW-1003">Cell membrane</keyword>
<proteinExistence type="inferred from homology"/>
<feature type="domain" description="Mechanosensitive ion channel MscS" evidence="9">
    <location>
        <begin position="619"/>
        <end position="684"/>
    </location>
</feature>
<evidence type="ECO:0000256" key="2">
    <source>
        <dbReference type="ARBA" id="ARBA00008017"/>
    </source>
</evidence>
<dbReference type="InterPro" id="IPR052702">
    <property type="entry name" value="MscS-like_channel"/>
</dbReference>
<gene>
    <name evidence="11" type="ORF">GGR05_002322</name>
</gene>
<evidence type="ECO:0000256" key="5">
    <source>
        <dbReference type="ARBA" id="ARBA00022989"/>
    </source>
</evidence>
<evidence type="ECO:0000313" key="11">
    <source>
        <dbReference type="EMBL" id="MBB3936172.1"/>
    </source>
</evidence>
<feature type="transmembrane region" description="Helical" evidence="7">
    <location>
        <begin position="399"/>
        <end position="422"/>
    </location>
</feature>
<keyword evidence="4 7" id="KW-0812">Transmembrane</keyword>
<dbReference type="EMBL" id="JACIDO010000004">
    <property type="protein sequence ID" value="MBB3936172.1"/>
    <property type="molecule type" value="Genomic_DNA"/>
</dbReference>
<reference evidence="11 12" key="1">
    <citation type="submission" date="2020-08" db="EMBL/GenBank/DDBJ databases">
        <title>Genomic Encyclopedia of Type Strains, Phase IV (KMG-IV): sequencing the most valuable type-strain genomes for metagenomic binning, comparative biology and taxonomic classification.</title>
        <authorList>
            <person name="Goeker M."/>
        </authorList>
    </citation>
    <scope>NUCLEOTIDE SEQUENCE [LARGE SCALE GENOMIC DNA]</scope>
    <source>
        <strain evidence="11 12">DSM 25024</strain>
    </source>
</reference>
<feature type="signal peptide" evidence="8">
    <location>
        <begin position="1"/>
        <end position="28"/>
    </location>
</feature>
<dbReference type="SUPFAM" id="SSF50182">
    <property type="entry name" value="Sm-like ribonucleoproteins"/>
    <property type="match status" value="1"/>
</dbReference>
<organism evidence="11 12">
    <name type="scientific">Aureimonas phyllosphaerae</name>
    <dbReference type="NCBI Taxonomy" id="1166078"/>
    <lineage>
        <taxon>Bacteria</taxon>
        <taxon>Pseudomonadati</taxon>
        <taxon>Pseudomonadota</taxon>
        <taxon>Alphaproteobacteria</taxon>
        <taxon>Hyphomicrobiales</taxon>
        <taxon>Aurantimonadaceae</taxon>
        <taxon>Aureimonas</taxon>
    </lineage>
</organism>
<sequence>MIRSTQRLIAGLALLLCLVGAGMPVALAQDAGAAQETIAAVDTQANDLAAIRQAADGDTTVDQKAELRDRAMAVGSAANEAVGLLEPQLAAIDARIAELGEANETEAPDVKAQRDQLAAQRGDIDSAIKRGRLVGADAKETIDRMIREINEAFSRDTFKEVASPLSPLLWTQVANRLPDDLARARDFARDWRNQIPQTGPLTRVAAVAGSLALALVLALPLRRRLREVGRRVASEQVPSTRARRSALALWFVVVGTLTAALGVSVFFFGLGWAGVLTRTVRPLAESLAQTAALGAFVLSLGAGLLLVGQPSWRLLPLDETAVQRLRPFPTLAAVLTFLGVLLVEGGRAVGVSQPAAIVINYVVAVVYGALIVSVLVTLGRIRRAHPDAASRQPSARTTLVTIATLLAWACVAASLVAALQGYVNLALFLTRQVIWTAVVSASAFLLLVVVDDLCTTFLSGDSRLGRSLHTGLGLRRAQVGQLGVLLSALLRIAILVWAALLLSGPLGPGASSLFYQIGSSAEIQIGGFTIVPGAILKAAVVLAVGIGLMRVVRHWLEERYLPATDLDPGARNSVSTIVTYAGILLAGFWAITTLGIGVERIALVVSALSVGIGFGLQAITQNFVSGLILLAERPVKIGDTVRIGTDEGDVKRISVRSTEIQIADRSTLIVPNSELVTKSIRNMTLADPLGRIQIMLSVPIDADVAAVRGAILETFAGHEAVLAEPAPSVFIDGIDDGKVTFKSFAFVGGPRQVYGTRSAILFTLLGRFRSEGIHLTAPPA</sequence>
<feature type="transmembrane region" description="Helical" evidence="7">
    <location>
        <begin position="201"/>
        <end position="221"/>
    </location>
</feature>
<keyword evidence="5 7" id="KW-1133">Transmembrane helix</keyword>
<feature type="transmembrane region" description="Helical" evidence="7">
    <location>
        <begin position="287"/>
        <end position="307"/>
    </location>
</feature>
<dbReference type="Pfam" id="PF12607">
    <property type="entry name" value="DUF3772"/>
    <property type="match status" value="1"/>
</dbReference>
<dbReference type="GO" id="GO:0005886">
    <property type="term" value="C:plasma membrane"/>
    <property type="evidence" value="ECO:0007669"/>
    <property type="project" value="UniProtKB-SubCell"/>
</dbReference>
<dbReference type="InterPro" id="IPR023408">
    <property type="entry name" value="MscS_beta-dom_sf"/>
</dbReference>
<dbReference type="AlphaFoldDB" id="A0A7W6BSN9"/>
<dbReference type="Gene3D" id="1.10.287.1260">
    <property type="match status" value="1"/>
</dbReference>
<feature type="chain" id="PRO_5031388791" evidence="8">
    <location>
        <begin position="29"/>
        <end position="780"/>
    </location>
</feature>
<evidence type="ECO:0000256" key="4">
    <source>
        <dbReference type="ARBA" id="ARBA00022692"/>
    </source>
</evidence>
<keyword evidence="12" id="KW-1185">Reference proteome</keyword>
<dbReference type="Proteomes" id="UP000531216">
    <property type="component" value="Unassembled WGS sequence"/>
</dbReference>
<comment type="subcellular location">
    <subcellularLocation>
        <location evidence="1">Cell membrane</location>
        <topology evidence="1">Multi-pass membrane protein</topology>
    </subcellularLocation>
</comment>
<evidence type="ECO:0000313" key="12">
    <source>
        <dbReference type="Proteomes" id="UP000531216"/>
    </source>
</evidence>
<keyword evidence="6 7" id="KW-0472">Membrane</keyword>
<dbReference type="PANTHER" id="PTHR30347">
    <property type="entry name" value="POTASSIUM CHANNEL RELATED"/>
    <property type="match status" value="1"/>
</dbReference>
<feature type="transmembrane region" description="Helical" evidence="7">
    <location>
        <begin position="247"/>
        <end position="275"/>
    </location>
</feature>
<feature type="transmembrane region" description="Helical" evidence="7">
    <location>
        <begin position="604"/>
        <end position="630"/>
    </location>
</feature>
<comment type="caution">
    <text evidence="11">The sequence shown here is derived from an EMBL/GenBank/DDBJ whole genome shotgun (WGS) entry which is preliminary data.</text>
</comment>
<feature type="transmembrane region" description="Helical" evidence="7">
    <location>
        <begin position="523"/>
        <end position="549"/>
    </location>
</feature>
<dbReference type="SUPFAM" id="SSF82689">
    <property type="entry name" value="Mechanosensitive channel protein MscS (YggB), C-terminal domain"/>
    <property type="match status" value="1"/>
</dbReference>
<dbReference type="PANTHER" id="PTHR30347:SF9">
    <property type="entry name" value="MINICONDUCTANCE MECHANOSENSITIVE CHANNEL MSCM"/>
    <property type="match status" value="1"/>
</dbReference>
<evidence type="ECO:0000256" key="7">
    <source>
        <dbReference type="SAM" id="Phobius"/>
    </source>
</evidence>
<dbReference type="Gene3D" id="3.30.70.100">
    <property type="match status" value="1"/>
</dbReference>
<dbReference type="InterPro" id="IPR022249">
    <property type="entry name" value="DUF3772"/>
</dbReference>
<dbReference type="InterPro" id="IPR010920">
    <property type="entry name" value="LSM_dom_sf"/>
</dbReference>
<evidence type="ECO:0000259" key="9">
    <source>
        <dbReference type="Pfam" id="PF00924"/>
    </source>
</evidence>
<dbReference type="RefSeq" id="WP_090963234.1">
    <property type="nucleotide sequence ID" value="NZ_FOOA01000008.1"/>
</dbReference>
<dbReference type="InterPro" id="IPR011014">
    <property type="entry name" value="MscS_channel_TM-2"/>
</dbReference>
<evidence type="ECO:0000256" key="1">
    <source>
        <dbReference type="ARBA" id="ARBA00004651"/>
    </source>
</evidence>
<feature type="transmembrane region" description="Helical" evidence="7">
    <location>
        <begin position="479"/>
        <end position="503"/>
    </location>
</feature>
<dbReference type="InterPro" id="IPR006685">
    <property type="entry name" value="MscS_channel_2nd"/>
</dbReference>
<accession>A0A7W6BSN9</accession>
<dbReference type="Pfam" id="PF00924">
    <property type="entry name" value="MS_channel_2nd"/>
    <property type="match status" value="1"/>
</dbReference>
<feature type="transmembrane region" description="Helical" evidence="7">
    <location>
        <begin position="434"/>
        <end position="458"/>
    </location>
</feature>
<evidence type="ECO:0000259" key="10">
    <source>
        <dbReference type="Pfam" id="PF12607"/>
    </source>
</evidence>
<dbReference type="GO" id="GO:0008381">
    <property type="term" value="F:mechanosensitive monoatomic ion channel activity"/>
    <property type="evidence" value="ECO:0007669"/>
    <property type="project" value="UniProtKB-ARBA"/>
</dbReference>
<name>A0A7W6BSN9_9HYPH</name>
<comment type="similarity">
    <text evidence="2">Belongs to the MscS (TC 1.A.23) family.</text>
</comment>
<dbReference type="InterPro" id="IPR011066">
    <property type="entry name" value="MscS_channel_C_sf"/>
</dbReference>
<evidence type="ECO:0000256" key="3">
    <source>
        <dbReference type="ARBA" id="ARBA00022475"/>
    </source>
</evidence>
<evidence type="ECO:0000256" key="8">
    <source>
        <dbReference type="SAM" id="SignalP"/>
    </source>
</evidence>
<feature type="transmembrane region" description="Helical" evidence="7">
    <location>
        <begin position="328"/>
        <end position="349"/>
    </location>
</feature>
<evidence type="ECO:0000256" key="6">
    <source>
        <dbReference type="ARBA" id="ARBA00023136"/>
    </source>
</evidence>
<dbReference type="Gene3D" id="2.30.30.60">
    <property type="match status" value="1"/>
</dbReference>
<feature type="transmembrane region" description="Helical" evidence="7">
    <location>
        <begin position="577"/>
        <end position="598"/>
    </location>
</feature>
<feature type="transmembrane region" description="Helical" evidence="7">
    <location>
        <begin position="355"/>
        <end position="378"/>
    </location>
</feature>
<feature type="domain" description="DUF3772" evidence="10">
    <location>
        <begin position="128"/>
        <end position="190"/>
    </location>
</feature>
<keyword evidence="8" id="KW-0732">Signal</keyword>
<dbReference type="SUPFAM" id="SSF82861">
    <property type="entry name" value="Mechanosensitive channel protein MscS (YggB), transmembrane region"/>
    <property type="match status" value="1"/>
</dbReference>